<keyword evidence="2" id="KW-1185">Reference proteome</keyword>
<proteinExistence type="predicted"/>
<name>A0A1I6S5M9_9SPHI</name>
<organism evidence="1 2">
    <name type="scientific">Sphingobacterium wenxiniae</name>
    <dbReference type="NCBI Taxonomy" id="683125"/>
    <lineage>
        <taxon>Bacteria</taxon>
        <taxon>Pseudomonadati</taxon>
        <taxon>Bacteroidota</taxon>
        <taxon>Sphingobacteriia</taxon>
        <taxon>Sphingobacteriales</taxon>
        <taxon>Sphingobacteriaceae</taxon>
        <taxon>Sphingobacterium</taxon>
    </lineage>
</organism>
<protein>
    <recommendedName>
        <fullName evidence="3">Quercetin 2,3-dioxygenase C-terminal cupin domain-containing protein</fullName>
    </recommendedName>
</protein>
<dbReference type="STRING" id="683125.SAMN05660206_104119"/>
<reference evidence="1 2" key="1">
    <citation type="submission" date="2016-10" db="EMBL/GenBank/DDBJ databases">
        <authorList>
            <person name="de Groot N.N."/>
        </authorList>
    </citation>
    <scope>NUCLEOTIDE SEQUENCE [LARGE SCALE GENOMIC DNA]</scope>
    <source>
        <strain evidence="1 2">DSM 22789</strain>
    </source>
</reference>
<evidence type="ECO:0000313" key="2">
    <source>
        <dbReference type="Proteomes" id="UP000198785"/>
    </source>
</evidence>
<dbReference type="AlphaFoldDB" id="A0A1I6S5M9"/>
<evidence type="ECO:0008006" key="3">
    <source>
        <dbReference type="Google" id="ProtNLM"/>
    </source>
</evidence>
<dbReference type="OrthoDB" id="321327at2"/>
<sequence length="228" mass="25715">MEDIRIYIAEQRGETDVADGWVKSILNYGTYAAPSRSPVGKLQHANEWTGHAGQVFSLPVPGRSISVFFPLDGTLIIQTEEQEQVVPIGTMIVLSTDTPTNIRVRKMDTDERWFIFQQFTFSVTELCYQGIRIYDLPIANTPIKNCLLPVLEEENPTFQIYMGAFVGKEEYILDTDTAFNYTFAMALDGNFEVEQRLLFQGDALSLPNFRKIGAECLSATGLLLVLHF</sequence>
<gene>
    <name evidence="1" type="ORF">SAMN05660206_104119</name>
</gene>
<evidence type="ECO:0000313" key="1">
    <source>
        <dbReference type="EMBL" id="SFS72213.1"/>
    </source>
</evidence>
<dbReference type="Proteomes" id="UP000198785">
    <property type="component" value="Unassembled WGS sequence"/>
</dbReference>
<dbReference type="EMBL" id="FOZZ01000004">
    <property type="protein sequence ID" value="SFS72213.1"/>
    <property type="molecule type" value="Genomic_DNA"/>
</dbReference>
<accession>A0A1I6S5M9</accession>
<dbReference type="RefSeq" id="WP_093364768.1">
    <property type="nucleotide sequence ID" value="NZ_FOZZ01000004.1"/>
</dbReference>